<keyword evidence="4 14" id="KW-1134">Transmembrane beta strand</keyword>
<sequence>MIHKTKEGRIVSTAVVVSRSKRKHAVPRLTGAVGMAVAATPVAAQSAGSATVAAAELPAVTVSGTGDSNFKVDSTSSIKNPDKLLDTPRSITVIPQEVIQSTASASLTDVLRTVPGIAFGAGEGGNPVGDRPFIRGYDAQASTFLDGFRDIGSQSREIFNVETVEVTKGPAGAYDGRGSAGGSINITSKAPRLENFAEGNVSLGNADYKRATADGNWKFSDHGAFRLNAMVHDQDVPGRDVANQSRWGIAPTVAFGLGTDTRLTLAYYHMQSNDIPDTGIPYNNPTFNRRSDSIARTSFAGDGSPISVPRNTYYGLANRDFRKDQTDMGTIRFEHDFSPALKFRNQTRVARTHQDFIWTQPDDSQGNIYYGMVWRRANTRVSTVNTVANQTDLSGTVQTGFAKHKYAFGIEFAQEKSENDSYNVATGSNRCPSGPGAAGGYNCTTLLNPNPFDPWSGAISRANNPTNSKTNTAAVYLFDSVELGKHWLVNGGIRYDRYDANFTSAADSKGVRTDFGRTDNLFNYQLGIVFKPVETVSLYASFGTSSTPAGSFLTQGSDGNALGPDRSGNIGAMLAPEKNRAYEVGAKWEPLQRRLALTAALFRIDTTNARITLQDGTAAMAGDKRVQGFELGFSGNVTNDWAVFGGYTHLKSELRNAGGAGAAFGLANGTSFPNTPDDSFSLWTTYQVLPKFTLGGGAYYVSKIWGNESTNKWVPSYWRFDAMASYRVNKNLALQLNVQNLTDKVYYSQAYASHYATMAPGRAFIFSANVRF</sequence>
<dbReference type="InterPro" id="IPR010917">
    <property type="entry name" value="TonB_rcpt_CS"/>
</dbReference>
<feature type="domain" description="TonB-dependent receptor-like beta-barrel" evidence="17">
    <location>
        <begin position="281"/>
        <end position="741"/>
    </location>
</feature>
<evidence type="ECO:0000256" key="10">
    <source>
        <dbReference type="ARBA" id="ARBA00023077"/>
    </source>
</evidence>
<evidence type="ECO:0000256" key="8">
    <source>
        <dbReference type="ARBA" id="ARBA00023004"/>
    </source>
</evidence>
<feature type="domain" description="TonB-dependent receptor plug" evidence="18">
    <location>
        <begin position="84"/>
        <end position="182"/>
    </location>
</feature>
<dbReference type="InterPro" id="IPR010105">
    <property type="entry name" value="TonB_sidphr_rcpt"/>
</dbReference>
<dbReference type="Pfam" id="PF00593">
    <property type="entry name" value="TonB_dep_Rec_b-barrel"/>
    <property type="match status" value="1"/>
</dbReference>
<dbReference type="Gene3D" id="2.170.130.10">
    <property type="entry name" value="TonB-dependent receptor, plug domain"/>
    <property type="match status" value="1"/>
</dbReference>
<dbReference type="InterPro" id="IPR039426">
    <property type="entry name" value="TonB-dep_rcpt-like"/>
</dbReference>
<organism evidence="19 20">
    <name type="scientific">Cupriavidus malaysiensis</name>
    <dbReference type="NCBI Taxonomy" id="367825"/>
    <lineage>
        <taxon>Bacteria</taxon>
        <taxon>Pseudomonadati</taxon>
        <taxon>Pseudomonadota</taxon>
        <taxon>Betaproteobacteria</taxon>
        <taxon>Burkholderiales</taxon>
        <taxon>Burkholderiaceae</taxon>
        <taxon>Cupriavidus</taxon>
    </lineage>
</organism>
<evidence type="ECO:0000256" key="3">
    <source>
        <dbReference type="ARBA" id="ARBA00022448"/>
    </source>
</evidence>
<protein>
    <submittedName>
        <fullName evidence="19">TonB-dependent receptor</fullName>
    </submittedName>
</protein>
<keyword evidence="11 14" id="KW-0472">Membrane</keyword>
<dbReference type="EMBL" id="CP017755">
    <property type="protein sequence ID" value="AOZ08436.1"/>
    <property type="molecule type" value="Genomic_DNA"/>
</dbReference>
<dbReference type="CDD" id="cd01347">
    <property type="entry name" value="ligand_gated_channel"/>
    <property type="match status" value="1"/>
</dbReference>
<proteinExistence type="inferred from homology"/>
<keyword evidence="12 19" id="KW-0675">Receptor</keyword>
<keyword evidence="3 14" id="KW-0813">Transport</keyword>
<gene>
    <name evidence="19" type="ORF">BKK80_20985</name>
</gene>
<evidence type="ECO:0000256" key="2">
    <source>
        <dbReference type="ARBA" id="ARBA00009810"/>
    </source>
</evidence>
<dbReference type="InterPro" id="IPR037066">
    <property type="entry name" value="Plug_dom_sf"/>
</dbReference>
<evidence type="ECO:0000313" key="20">
    <source>
        <dbReference type="Proteomes" id="UP000177515"/>
    </source>
</evidence>
<keyword evidence="20" id="KW-1185">Reference proteome</keyword>
<feature type="short sequence motif" description="TonB C-terminal box" evidence="15">
    <location>
        <begin position="755"/>
        <end position="772"/>
    </location>
</feature>
<dbReference type="SUPFAM" id="SSF56935">
    <property type="entry name" value="Porins"/>
    <property type="match status" value="1"/>
</dbReference>
<dbReference type="Pfam" id="PF07715">
    <property type="entry name" value="Plug"/>
    <property type="match status" value="1"/>
</dbReference>
<accession>A0ABN4TUU3</accession>
<reference evidence="19 20" key="1">
    <citation type="submission" date="2016-10" db="EMBL/GenBank/DDBJ databases">
        <title>Complete genome sequences of three Cupriavidus strains isolated from various Malaysian environments.</title>
        <authorList>
            <person name="Abdullah A.A.-A."/>
            <person name="Shafie N.A.H."/>
            <person name="Lau N.S."/>
        </authorList>
    </citation>
    <scope>NUCLEOTIDE SEQUENCE [LARGE SCALE GENOMIC DNA]</scope>
    <source>
        <strain evidence="19 20">USMAA1020</strain>
    </source>
</reference>
<evidence type="ECO:0000256" key="12">
    <source>
        <dbReference type="ARBA" id="ARBA00023170"/>
    </source>
</evidence>
<evidence type="ECO:0000256" key="16">
    <source>
        <dbReference type="RuleBase" id="RU003357"/>
    </source>
</evidence>
<dbReference type="InterPro" id="IPR012910">
    <property type="entry name" value="Plug_dom"/>
</dbReference>
<keyword evidence="6 14" id="KW-0812">Transmembrane</keyword>
<dbReference type="InterPro" id="IPR036942">
    <property type="entry name" value="Beta-barrel_TonB_sf"/>
</dbReference>
<dbReference type="PANTHER" id="PTHR32552">
    <property type="entry name" value="FERRICHROME IRON RECEPTOR-RELATED"/>
    <property type="match status" value="1"/>
</dbReference>
<dbReference type="InterPro" id="IPR000531">
    <property type="entry name" value="Beta-barrel_TonB"/>
</dbReference>
<evidence type="ECO:0000256" key="7">
    <source>
        <dbReference type="ARBA" id="ARBA00022729"/>
    </source>
</evidence>
<comment type="similarity">
    <text evidence="2 14 16">Belongs to the TonB-dependent receptor family.</text>
</comment>
<name>A0ABN4TUU3_9BURK</name>
<evidence type="ECO:0000256" key="11">
    <source>
        <dbReference type="ARBA" id="ARBA00023136"/>
    </source>
</evidence>
<keyword evidence="5" id="KW-0410">Iron transport</keyword>
<dbReference type="Proteomes" id="UP000177515">
    <property type="component" value="Chromosome 2"/>
</dbReference>
<evidence type="ECO:0000256" key="13">
    <source>
        <dbReference type="ARBA" id="ARBA00023237"/>
    </source>
</evidence>
<dbReference type="NCBIfam" id="TIGR01783">
    <property type="entry name" value="TonB-siderophor"/>
    <property type="match status" value="1"/>
</dbReference>
<evidence type="ECO:0000256" key="4">
    <source>
        <dbReference type="ARBA" id="ARBA00022452"/>
    </source>
</evidence>
<dbReference type="Gene3D" id="2.40.170.20">
    <property type="entry name" value="TonB-dependent receptor, beta-barrel domain"/>
    <property type="match status" value="1"/>
</dbReference>
<keyword evidence="10 16" id="KW-0798">TonB box</keyword>
<evidence type="ECO:0000256" key="1">
    <source>
        <dbReference type="ARBA" id="ARBA00004571"/>
    </source>
</evidence>
<dbReference type="PROSITE" id="PS01156">
    <property type="entry name" value="TONB_DEPENDENT_REC_2"/>
    <property type="match status" value="1"/>
</dbReference>
<comment type="subcellular location">
    <subcellularLocation>
        <location evidence="1 14">Cell outer membrane</location>
        <topology evidence="1 14">Multi-pass membrane protein</topology>
    </subcellularLocation>
</comment>
<keyword evidence="9" id="KW-0406">Ion transport</keyword>
<keyword evidence="7" id="KW-0732">Signal</keyword>
<evidence type="ECO:0000256" key="5">
    <source>
        <dbReference type="ARBA" id="ARBA00022496"/>
    </source>
</evidence>
<evidence type="ECO:0000313" key="19">
    <source>
        <dbReference type="EMBL" id="AOZ08436.1"/>
    </source>
</evidence>
<keyword evidence="13 14" id="KW-0998">Cell outer membrane</keyword>
<dbReference type="PROSITE" id="PS52016">
    <property type="entry name" value="TONB_DEPENDENT_REC_3"/>
    <property type="match status" value="1"/>
</dbReference>
<evidence type="ECO:0000256" key="6">
    <source>
        <dbReference type="ARBA" id="ARBA00022692"/>
    </source>
</evidence>
<evidence type="ECO:0000256" key="9">
    <source>
        <dbReference type="ARBA" id="ARBA00023065"/>
    </source>
</evidence>
<evidence type="ECO:0000256" key="14">
    <source>
        <dbReference type="PROSITE-ProRule" id="PRU01360"/>
    </source>
</evidence>
<dbReference type="PANTHER" id="PTHR32552:SF89">
    <property type="entry name" value="CATECHOLATE SIDEROPHORE RECEPTOR FIU"/>
    <property type="match status" value="1"/>
</dbReference>
<keyword evidence="8" id="KW-0408">Iron</keyword>
<evidence type="ECO:0000256" key="15">
    <source>
        <dbReference type="PROSITE-ProRule" id="PRU10144"/>
    </source>
</evidence>
<evidence type="ECO:0000259" key="17">
    <source>
        <dbReference type="Pfam" id="PF00593"/>
    </source>
</evidence>
<evidence type="ECO:0000259" key="18">
    <source>
        <dbReference type="Pfam" id="PF07715"/>
    </source>
</evidence>